<feature type="transmembrane region" description="Helical" evidence="10">
    <location>
        <begin position="156"/>
        <end position="177"/>
    </location>
</feature>
<dbReference type="InterPro" id="IPR003811">
    <property type="entry name" value="G3P_acylTferase_PlsY"/>
</dbReference>
<dbReference type="PANTHER" id="PTHR30309">
    <property type="entry name" value="INNER MEMBRANE PROTEIN YGIH"/>
    <property type="match status" value="1"/>
</dbReference>
<dbReference type="EC" id="2.3.1.275" evidence="10"/>
<evidence type="ECO:0000313" key="11">
    <source>
        <dbReference type="EMBL" id="AMY10984.1"/>
    </source>
</evidence>
<feature type="transmembrane region" description="Helical" evidence="10">
    <location>
        <begin position="112"/>
        <end position="136"/>
    </location>
</feature>
<dbReference type="SMART" id="SM01207">
    <property type="entry name" value="G3P_acyltransf"/>
    <property type="match status" value="1"/>
</dbReference>
<dbReference type="PATRIC" id="fig|1813736.3.peg.4468"/>
<dbReference type="Proteomes" id="UP000076079">
    <property type="component" value="Chromosome"/>
</dbReference>
<evidence type="ECO:0000313" key="12">
    <source>
        <dbReference type="Proteomes" id="UP000076079"/>
    </source>
</evidence>
<dbReference type="GO" id="GO:0005886">
    <property type="term" value="C:plasma membrane"/>
    <property type="evidence" value="ECO:0007669"/>
    <property type="project" value="UniProtKB-SubCell"/>
</dbReference>
<dbReference type="OrthoDB" id="9777124at2"/>
<feature type="transmembrane region" description="Helical" evidence="10">
    <location>
        <begin position="6"/>
        <end position="25"/>
    </location>
</feature>
<evidence type="ECO:0000256" key="4">
    <source>
        <dbReference type="ARBA" id="ARBA00022692"/>
    </source>
</evidence>
<comment type="subunit">
    <text evidence="10">Probably interacts with PlsX.</text>
</comment>
<dbReference type="EMBL" id="CP015136">
    <property type="protein sequence ID" value="AMY10984.1"/>
    <property type="molecule type" value="Genomic_DNA"/>
</dbReference>
<keyword evidence="1 10" id="KW-1003">Cell membrane</keyword>
<evidence type="ECO:0000256" key="9">
    <source>
        <dbReference type="ARBA" id="ARBA00023264"/>
    </source>
</evidence>
<evidence type="ECO:0000256" key="8">
    <source>
        <dbReference type="ARBA" id="ARBA00023209"/>
    </source>
</evidence>
<keyword evidence="11" id="KW-0012">Acyltransferase</keyword>
<dbReference type="GO" id="GO:0043772">
    <property type="term" value="F:acyl-phosphate glycerol-3-phosphate acyltransferase activity"/>
    <property type="evidence" value="ECO:0007669"/>
    <property type="project" value="UniProtKB-UniRule"/>
</dbReference>
<evidence type="ECO:0000256" key="1">
    <source>
        <dbReference type="ARBA" id="ARBA00022475"/>
    </source>
</evidence>
<accession>A0A143PT44</accession>
<reference evidence="11 12" key="1">
    <citation type="journal article" date="2016" name="Genome Announc.">
        <title>First Complete Genome Sequence of a Subdivision 6 Acidobacterium Strain.</title>
        <authorList>
            <person name="Huang S."/>
            <person name="Vieira S."/>
            <person name="Bunk B."/>
            <person name="Riedel T."/>
            <person name="Sproer C."/>
            <person name="Overmann J."/>
        </authorList>
    </citation>
    <scope>NUCLEOTIDE SEQUENCE [LARGE SCALE GENOMIC DNA]</scope>
    <source>
        <strain evidence="12">DSM 100886 HEG_-6_39</strain>
    </source>
</reference>
<dbReference type="AlphaFoldDB" id="A0A143PT44"/>
<dbReference type="KEGG" id="abac:LuPra_04228"/>
<evidence type="ECO:0000256" key="10">
    <source>
        <dbReference type="HAMAP-Rule" id="MF_01043"/>
    </source>
</evidence>
<organism evidence="11 12">
    <name type="scientific">Luteitalea pratensis</name>
    <dbReference type="NCBI Taxonomy" id="1855912"/>
    <lineage>
        <taxon>Bacteria</taxon>
        <taxon>Pseudomonadati</taxon>
        <taxon>Acidobacteriota</taxon>
        <taxon>Vicinamibacteria</taxon>
        <taxon>Vicinamibacterales</taxon>
        <taxon>Vicinamibacteraceae</taxon>
        <taxon>Luteitalea</taxon>
    </lineage>
</organism>
<keyword evidence="6 10" id="KW-0443">Lipid metabolism</keyword>
<comment type="caution">
    <text evidence="10">Lacks conserved residue(s) required for the propagation of feature annotation.</text>
</comment>
<keyword evidence="12" id="KW-1185">Reference proteome</keyword>
<dbReference type="HAMAP" id="MF_01043">
    <property type="entry name" value="PlsY"/>
    <property type="match status" value="1"/>
</dbReference>
<dbReference type="PANTHER" id="PTHR30309:SF0">
    <property type="entry name" value="GLYCEROL-3-PHOSPHATE ACYLTRANSFERASE-RELATED"/>
    <property type="match status" value="1"/>
</dbReference>
<sequence length="198" mass="20047">MIGGASVLVVAAGFVLGSIPFPYLLTRRSGIDLRRVGSGNVGAANVLRVSSPATAVTVLALDATKGSLAVWLAEAITRQSTVAICAGLAAIAGHAYPPWLGFRGGKGMATTAGVFALLAPAATAVSAAVFVVLIAVSRVVSVGSIGAMVALPPLTAWFAGSPAVVVGASVASAFVAFRHRTNMRRLWLGVELRLGQRL</sequence>
<dbReference type="STRING" id="1855912.LuPra_04228"/>
<dbReference type="UniPathway" id="UPA00085"/>
<keyword evidence="4 10" id="KW-0812">Transmembrane</keyword>
<keyword evidence="8 10" id="KW-0594">Phospholipid biosynthesis</keyword>
<dbReference type="RefSeq" id="WP_110172574.1">
    <property type="nucleotide sequence ID" value="NZ_CP015136.1"/>
</dbReference>
<keyword evidence="3 10" id="KW-0808">Transferase</keyword>
<protein>
    <recommendedName>
        <fullName evidence="10">Glycerol-3-phosphate acyltransferase</fullName>
    </recommendedName>
    <alternativeName>
        <fullName evidence="10">Acyl-PO4 G3P acyltransferase</fullName>
    </alternativeName>
    <alternativeName>
        <fullName evidence="10">Acyl-phosphate--glycerol-3-phosphate acyltransferase</fullName>
    </alternativeName>
    <alternativeName>
        <fullName evidence="10">G3P acyltransferase</fullName>
        <shortName evidence="10">GPAT</shortName>
        <ecNumber evidence="10">2.3.1.275</ecNumber>
    </alternativeName>
    <alternativeName>
        <fullName evidence="10">Lysophosphatidic acid synthase</fullName>
        <shortName evidence="10">LPA synthase</shortName>
    </alternativeName>
</protein>
<keyword evidence="5 10" id="KW-1133">Transmembrane helix</keyword>
<comment type="function">
    <text evidence="10">Catalyzes the transfer of an acyl group from acyl-phosphate (acyl-PO(4)) to glycerol-3-phosphate (G3P) to form lysophosphatidic acid (LPA). This enzyme utilizes acyl-phosphate as fatty acyl donor, but not acyl-CoA or acyl-ACP.</text>
</comment>
<name>A0A143PT44_LUTPR</name>
<comment type="subcellular location">
    <subcellularLocation>
        <location evidence="10">Cell membrane</location>
        <topology evidence="10">Multi-pass membrane protein</topology>
    </subcellularLocation>
</comment>
<reference evidence="12" key="2">
    <citation type="submission" date="2016-04" db="EMBL/GenBank/DDBJ databases">
        <title>First Complete Genome Sequence of a Subdivision 6 Acidobacterium.</title>
        <authorList>
            <person name="Huang S."/>
            <person name="Vieira S."/>
            <person name="Bunk B."/>
            <person name="Riedel T."/>
            <person name="Sproeer C."/>
            <person name="Overmann J."/>
        </authorList>
    </citation>
    <scope>NUCLEOTIDE SEQUENCE [LARGE SCALE GENOMIC DNA]</scope>
    <source>
        <strain evidence="12">DSM 100886 HEG_-6_39</strain>
    </source>
</reference>
<evidence type="ECO:0000256" key="5">
    <source>
        <dbReference type="ARBA" id="ARBA00022989"/>
    </source>
</evidence>
<keyword evidence="7 10" id="KW-0472">Membrane</keyword>
<dbReference type="GO" id="GO:0008654">
    <property type="term" value="P:phospholipid biosynthetic process"/>
    <property type="evidence" value="ECO:0007669"/>
    <property type="project" value="UniProtKB-UniRule"/>
</dbReference>
<keyword evidence="9 10" id="KW-1208">Phospholipid metabolism</keyword>
<dbReference type="Pfam" id="PF02660">
    <property type="entry name" value="G3P_acyltransf"/>
    <property type="match status" value="1"/>
</dbReference>
<evidence type="ECO:0000256" key="2">
    <source>
        <dbReference type="ARBA" id="ARBA00022516"/>
    </source>
</evidence>
<comment type="catalytic activity">
    <reaction evidence="10">
        <text>an acyl phosphate + sn-glycerol 3-phosphate = a 1-acyl-sn-glycero-3-phosphate + phosphate</text>
        <dbReference type="Rhea" id="RHEA:34075"/>
        <dbReference type="ChEBI" id="CHEBI:43474"/>
        <dbReference type="ChEBI" id="CHEBI:57597"/>
        <dbReference type="ChEBI" id="CHEBI:57970"/>
        <dbReference type="ChEBI" id="CHEBI:59918"/>
        <dbReference type="EC" id="2.3.1.275"/>
    </reaction>
</comment>
<evidence type="ECO:0000256" key="6">
    <source>
        <dbReference type="ARBA" id="ARBA00023098"/>
    </source>
</evidence>
<keyword evidence="2 10" id="KW-0444">Lipid biosynthesis</keyword>
<evidence type="ECO:0000256" key="3">
    <source>
        <dbReference type="ARBA" id="ARBA00022679"/>
    </source>
</evidence>
<evidence type="ECO:0000256" key="7">
    <source>
        <dbReference type="ARBA" id="ARBA00023136"/>
    </source>
</evidence>
<proteinExistence type="inferred from homology"/>
<gene>
    <name evidence="10 11" type="primary">plsY</name>
    <name evidence="11" type="ORF">LuPra_04228</name>
</gene>
<comment type="similarity">
    <text evidence="10">Belongs to the PlsY family.</text>
</comment>
<dbReference type="NCBIfam" id="TIGR00023">
    <property type="entry name" value="glycerol-3-phosphate 1-O-acyltransferase PlsY"/>
    <property type="match status" value="1"/>
</dbReference>
<comment type="pathway">
    <text evidence="10">Lipid metabolism; phospholipid metabolism.</text>
</comment>